<evidence type="ECO:0000313" key="3">
    <source>
        <dbReference type="Proteomes" id="UP001159428"/>
    </source>
</evidence>
<protein>
    <submittedName>
        <fullName evidence="2">Uncharacterized protein</fullName>
    </submittedName>
</protein>
<proteinExistence type="predicted"/>
<dbReference type="EMBL" id="CALNXJ010000024">
    <property type="protein sequence ID" value="CAH3129311.1"/>
    <property type="molecule type" value="Genomic_DNA"/>
</dbReference>
<evidence type="ECO:0000256" key="1">
    <source>
        <dbReference type="SAM" id="MobiDB-lite"/>
    </source>
</evidence>
<comment type="caution">
    <text evidence="2">The sequence shown here is derived from an EMBL/GenBank/DDBJ whole genome shotgun (WGS) entry which is preliminary data.</text>
</comment>
<accession>A0AAU9WXL3</accession>
<gene>
    <name evidence="2" type="ORF">PMEA_00013887</name>
</gene>
<organism evidence="2 3">
    <name type="scientific">Pocillopora meandrina</name>
    <dbReference type="NCBI Taxonomy" id="46732"/>
    <lineage>
        <taxon>Eukaryota</taxon>
        <taxon>Metazoa</taxon>
        <taxon>Cnidaria</taxon>
        <taxon>Anthozoa</taxon>
        <taxon>Hexacorallia</taxon>
        <taxon>Scleractinia</taxon>
        <taxon>Astrocoeniina</taxon>
        <taxon>Pocilloporidae</taxon>
        <taxon>Pocillopora</taxon>
    </lineage>
</organism>
<keyword evidence="3" id="KW-1185">Reference proteome</keyword>
<reference evidence="2 3" key="1">
    <citation type="submission" date="2022-05" db="EMBL/GenBank/DDBJ databases">
        <authorList>
            <consortium name="Genoscope - CEA"/>
            <person name="William W."/>
        </authorList>
    </citation>
    <scope>NUCLEOTIDE SEQUENCE [LARGE SCALE GENOMIC DNA]</scope>
</reference>
<sequence length="124" mass="14419">MGSLENTKNSHLSQKAGNYLLDVCWAREETSEATASNRRHQPEMLSKTDRLIQQQIARYFSRLSAVTKIGLLMRPPSINMNEDGEADANDLASDFETDRRRQKIRRDLAKFRRRQQERVQLLLS</sequence>
<evidence type="ECO:0000313" key="2">
    <source>
        <dbReference type="EMBL" id="CAH3129311.1"/>
    </source>
</evidence>
<name>A0AAU9WXL3_9CNID</name>
<dbReference type="AlphaFoldDB" id="A0AAU9WXL3"/>
<dbReference type="Proteomes" id="UP001159428">
    <property type="component" value="Unassembled WGS sequence"/>
</dbReference>
<feature type="region of interest" description="Disordered" evidence="1">
    <location>
        <begin position="78"/>
        <end position="99"/>
    </location>
</feature>